<protein>
    <recommendedName>
        <fullName evidence="5">PBP domain-containing protein</fullName>
    </recommendedName>
</protein>
<dbReference type="RefSeq" id="WP_188756614.1">
    <property type="nucleotide sequence ID" value="NZ_BMJY01000012.1"/>
</dbReference>
<comment type="caution">
    <text evidence="3">The sequence shown here is derived from an EMBL/GenBank/DDBJ whole genome shotgun (WGS) entry which is preliminary data.</text>
</comment>
<feature type="transmembrane region" description="Helical" evidence="2">
    <location>
        <begin position="835"/>
        <end position="858"/>
    </location>
</feature>
<feature type="transmembrane region" description="Helical" evidence="2">
    <location>
        <begin position="28"/>
        <end position="47"/>
    </location>
</feature>
<gene>
    <name evidence="3" type="ORF">GCM10010921_24850</name>
</gene>
<dbReference type="EMBL" id="BMJY01000012">
    <property type="protein sequence ID" value="GGH47828.1"/>
    <property type="molecule type" value="Genomic_DNA"/>
</dbReference>
<evidence type="ECO:0000313" key="3">
    <source>
        <dbReference type="EMBL" id="GGH47828.1"/>
    </source>
</evidence>
<feature type="region of interest" description="Disordered" evidence="1">
    <location>
        <begin position="758"/>
        <end position="780"/>
    </location>
</feature>
<keyword evidence="4" id="KW-1185">Reference proteome</keyword>
<keyword evidence="2" id="KW-0812">Transmembrane</keyword>
<feature type="compositionally biased region" description="Gly residues" evidence="1">
    <location>
        <begin position="766"/>
        <end position="780"/>
    </location>
</feature>
<keyword evidence="2" id="KW-1133">Transmembrane helix</keyword>
<keyword evidence="2" id="KW-0472">Membrane</keyword>
<feature type="compositionally biased region" description="Low complexity" evidence="1">
    <location>
        <begin position="799"/>
        <end position="830"/>
    </location>
</feature>
<reference evidence="3" key="2">
    <citation type="submission" date="2020-09" db="EMBL/GenBank/DDBJ databases">
        <authorList>
            <person name="Sun Q."/>
            <person name="Zhou Y."/>
        </authorList>
    </citation>
    <scope>NUCLEOTIDE SEQUENCE</scope>
    <source>
        <strain evidence="3">CGMCC 1.15794</strain>
    </source>
</reference>
<feature type="region of interest" description="Disordered" evidence="1">
    <location>
        <begin position="1"/>
        <end position="25"/>
    </location>
</feature>
<dbReference type="Gene3D" id="3.40.190.10">
    <property type="entry name" value="Periplasmic binding protein-like II"/>
    <property type="match status" value="1"/>
</dbReference>
<accession>A0A917MN18</accession>
<dbReference type="SUPFAM" id="SSF53850">
    <property type="entry name" value="Periplasmic binding protein-like II"/>
    <property type="match status" value="1"/>
</dbReference>
<evidence type="ECO:0000256" key="1">
    <source>
        <dbReference type="SAM" id="MobiDB-lite"/>
    </source>
</evidence>
<proteinExistence type="predicted"/>
<sequence length="867" mass="89564">MTDAAGSLTSAHPLEKTMTRTHRPRGRALAMSVAVGVVAGAVFQALAVGPTSPAAAATGSSVTISARDYDPNWQESPFPDLEVTISQTADLVSQGIQVSWRGAARSEKSSQYSAGRNFLQVFQCWGTDPENPSRPDRTTCQAGSFSANGQGRGSVLPSVDDVAPEDRPFAVPGSGFVNPTQVIVPFRAADAQQTVISRVEADPEDWTRNRLIPGVDVDSNQFFTRTTTNEVVWAGSGADGTGAVNFEVQRGDLAPGLGGGAVIQNPDGSVSGRPGWIVIVPRGASDVGTPDHVTKSPLLWQNWRHHVAVPLDFKPLEQRCAIGAAERRVVGSELTVMALSSWQPALCSREGGAIYSTLITNEADALVQANEGRGPLAFASRPLESDELDRLAYAPVALTGVSIAFAVDGDPAEDAPAVAKARAQLPFTSLRLTPRLLAKLLTSSYKSSLPSGADLSHLGNNPYNIVRDPEFLAINGPEWQGQLLNAASLSDVLVASDRSDSAWAVWSYILADAEARSFLAGEPDEYGMKVNPYASTDPAINPTGYAFEVPRLDFPRPDPVTHQAAGEGVLDAVAWRPYIADLDNGAYRVLRGDAGVPQWNPGAAPPRFDITPRTLPGFHQVLGMTHTAAAQKYQVRQAALRNPAGEFVAPSDASLLAAAAAMQRHPDQPQVLYFEPNSAAAKAARTAYPLALPVYAAITPLAADAAARADYAALIRYAVQAGQVSGTSDGQLPAGYAPLPEGWRNLALAAADRIETGRLYDPTDPAGGGSGGGSVGGGSGSPAAGGAGIAGASGGGAAAGTAAPGAAPTGTDPSGIGAPAGALAGAATPDDPETAAAVTLLPGSVVGSVAGAVAFALLSRRRAMWPS</sequence>
<reference evidence="3" key="1">
    <citation type="journal article" date="2014" name="Int. J. Syst. Evol. Microbiol.">
        <title>Complete genome sequence of Corynebacterium casei LMG S-19264T (=DSM 44701T), isolated from a smear-ripened cheese.</title>
        <authorList>
            <consortium name="US DOE Joint Genome Institute (JGI-PGF)"/>
            <person name="Walter F."/>
            <person name="Albersmeier A."/>
            <person name="Kalinowski J."/>
            <person name="Ruckert C."/>
        </authorList>
    </citation>
    <scope>NUCLEOTIDE SEQUENCE</scope>
    <source>
        <strain evidence="3">CGMCC 1.15794</strain>
    </source>
</reference>
<dbReference type="Proteomes" id="UP000657592">
    <property type="component" value="Unassembled WGS sequence"/>
</dbReference>
<evidence type="ECO:0008006" key="5">
    <source>
        <dbReference type="Google" id="ProtNLM"/>
    </source>
</evidence>
<organism evidence="3 4">
    <name type="scientific">Microbacterium album</name>
    <dbReference type="NCBI Taxonomy" id="2053191"/>
    <lineage>
        <taxon>Bacteria</taxon>
        <taxon>Bacillati</taxon>
        <taxon>Actinomycetota</taxon>
        <taxon>Actinomycetes</taxon>
        <taxon>Micrococcales</taxon>
        <taxon>Microbacteriaceae</taxon>
        <taxon>Microbacterium</taxon>
    </lineage>
</organism>
<name>A0A917MN18_9MICO</name>
<evidence type="ECO:0000256" key="2">
    <source>
        <dbReference type="SAM" id="Phobius"/>
    </source>
</evidence>
<feature type="region of interest" description="Disordered" evidence="1">
    <location>
        <begin position="798"/>
        <end position="830"/>
    </location>
</feature>
<evidence type="ECO:0000313" key="4">
    <source>
        <dbReference type="Proteomes" id="UP000657592"/>
    </source>
</evidence>
<dbReference type="AlphaFoldDB" id="A0A917MN18"/>